<dbReference type="Pfam" id="PF19425">
    <property type="entry name" value="Csd3_N2"/>
    <property type="match status" value="1"/>
</dbReference>
<keyword evidence="4" id="KW-0479">Metal-binding</keyword>
<evidence type="ECO:0000313" key="10">
    <source>
        <dbReference type="EMBL" id="MTU44195.1"/>
    </source>
</evidence>
<dbReference type="SUPFAM" id="SSF51261">
    <property type="entry name" value="Duplicated hybrid motif"/>
    <property type="match status" value="1"/>
</dbReference>
<accession>A0A6I3S3N5</accession>
<feature type="domain" description="M23ase beta-sheet core" evidence="8">
    <location>
        <begin position="314"/>
        <end position="411"/>
    </location>
</feature>
<dbReference type="GO" id="GO:0030313">
    <property type="term" value="C:cell envelope"/>
    <property type="evidence" value="ECO:0007669"/>
    <property type="project" value="UniProtKB-SubCell"/>
</dbReference>
<protein>
    <submittedName>
        <fullName evidence="10">Peptidoglycan DD-metalloendopeptidase family protein</fullName>
    </submittedName>
</protein>
<feature type="domain" description="Csd3-like second N-terminal" evidence="9">
    <location>
        <begin position="189"/>
        <end position="301"/>
    </location>
</feature>
<keyword evidence="3" id="KW-0645">Protease</keyword>
<dbReference type="GO" id="GO:0046872">
    <property type="term" value="F:metal ion binding"/>
    <property type="evidence" value="ECO:0007669"/>
    <property type="project" value="UniProtKB-KW"/>
</dbReference>
<comment type="cofactor">
    <cofactor evidence="1">
        <name>Zn(2+)</name>
        <dbReference type="ChEBI" id="CHEBI:29105"/>
    </cofactor>
</comment>
<dbReference type="GO" id="GO:0006508">
    <property type="term" value="P:proteolysis"/>
    <property type="evidence" value="ECO:0007669"/>
    <property type="project" value="UniProtKB-KW"/>
</dbReference>
<dbReference type="InterPro" id="IPR016047">
    <property type="entry name" value="M23ase_b-sheet_dom"/>
</dbReference>
<proteinExistence type="predicted"/>
<dbReference type="InterPro" id="IPR050570">
    <property type="entry name" value="Cell_wall_metabolism_enzyme"/>
</dbReference>
<dbReference type="PANTHER" id="PTHR21666">
    <property type="entry name" value="PEPTIDASE-RELATED"/>
    <property type="match status" value="1"/>
</dbReference>
<dbReference type="AlphaFoldDB" id="A0A6I3S3N5"/>
<dbReference type="Gene3D" id="2.70.70.10">
    <property type="entry name" value="Glucose Permease (Domain IIA)"/>
    <property type="match status" value="1"/>
</dbReference>
<evidence type="ECO:0000256" key="1">
    <source>
        <dbReference type="ARBA" id="ARBA00001947"/>
    </source>
</evidence>
<dbReference type="PANTHER" id="PTHR21666:SF288">
    <property type="entry name" value="CELL DIVISION PROTEIN YTFB"/>
    <property type="match status" value="1"/>
</dbReference>
<dbReference type="EMBL" id="WNCL01000052">
    <property type="protein sequence ID" value="MTU44195.1"/>
    <property type="molecule type" value="Genomic_DNA"/>
</dbReference>
<dbReference type="Gene3D" id="3.10.450.350">
    <property type="match status" value="2"/>
</dbReference>
<evidence type="ECO:0000256" key="2">
    <source>
        <dbReference type="ARBA" id="ARBA00004196"/>
    </source>
</evidence>
<comment type="caution">
    <text evidence="10">The sequence shown here is derived from an EMBL/GenBank/DDBJ whole genome shotgun (WGS) entry which is preliminary data.</text>
</comment>
<evidence type="ECO:0000256" key="6">
    <source>
        <dbReference type="ARBA" id="ARBA00022833"/>
    </source>
</evidence>
<evidence type="ECO:0000256" key="4">
    <source>
        <dbReference type="ARBA" id="ARBA00022723"/>
    </source>
</evidence>
<name>A0A6I3S3N5_9BURK</name>
<keyword evidence="6" id="KW-0862">Zinc</keyword>
<dbReference type="GO" id="GO:0004222">
    <property type="term" value="F:metalloendopeptidase activity"/>
    <property type="evidence" value="ECO:0007669"/>
    <property type="project" value="TreeGrafter"/>
</dbReference>
<dbReference type="CDD" id="cd12797">
    <property type="entry name" value="M23_peptidase"/>
    <property type="match status" value="1"/>
</dbReference>
<evidence type="ECO:0000259" key="8">
    <source>
        <dbReference type="Pfam" id="PF01551"/>
    </source>
</evidence>
<gene>
    <name evidence="10" type="ORF">GMD42_11415</name>
</gene>
<keyword evidence="5" id="KW-0378">Hydrolase</keyword>
<evidence type="ECO:0000256" key="7">
    <source>
        <dbReference type="ARBA" id="ARBA00023049"/>
    </source>
</evidence>
<evidence type="ECO:0000256" key="3">
    <source>
        <dbReference type="ARBA" id="ARBA00022670"/>
    </source>
</evidence>
<reference evidence="10 11" key="1">
    <citation type="journal article" date="2019" name="Nat. Med.">
        <title>A library of human gut bacterial isolates paired with longitudinal multiomics data enables mechanistic microbiome research.</title>
        <authorList>
            <person name="Poyet M."/>
            <person name="Groussin M."/>
            <person name="Gibbons S.M."/>
            <person name="Avila-Pacheco J."/>
            <person name="Jiang X."/>
            <person name="Kearney S.M."/>
            <person name="Perrotta A.R."/>
            <person name="Berdy B."/>
            <person name="Zhao S."/>
            <person name="Lieberman T.D."/>
            <person name="Swanson P.K."/>
            <person name="Smith M."/>
            <person name="Roesemann S."/>
            <person name="Alexander J.E."/>
            <person name="Rich S.A."/>
            <person name="Livny J."/>
            <person name="Vlamakis H."/>
            <person name="Clish C."/>
            <person name="Bullock K."/>
            <person name="Deik A."/>
            <person name="Scott J."/>
            <person name="Pierce K.A."/>
            <person name="Xavier R.J."/>
            <person name="Alm E.J."/>
        </authorList>
    </citation>
    <scope>NUCLEOTIDE SEQUENCE [LARGE SCALE GENOMIC DNA]</scope>
    <source>
        <strain evidence="10 11">BIOML-A2</strain>
    </source>
</reference>
<dbReference type="InterPro" id="IPR045834">
    <property type="entry name" value="Csd3_N2"/>
</dbReference>
<dbReference type="Proteomes" id="UP000462362">
    <property type="component" value="Unassembled WGS sequence"/>
</dbReference>
<organism evidence="10 11">
    <name type="scientific">Parasutterella excrementihominis</name>
    <dbReference type="NCBI Taxonomy" id="487175"/>
    <lineage>
        <taxon>Bacteria</taxon>
        <taxon>Pseudomonadati</taxon>
        <taxon>Pseudomonadota</taxon>
        <taxon>Betaproteobacteria</taxon>
        <taxon>Burkholderiales</taxon>
        <taxon>Sutterellaceae</taxon>
        <taxon>Parasutterella</taxon>
    </lineage>
</organism>
<sequence>MSDIGDVGVFVFNREIRVKPFRTKFTKILTGLGVAAALLFSIPSPAVSQETALPGKGEVVLEKAGEIELGDLIQQWASEMDHVYAETRIQAKDTNKKIFERLGINDKAFVRYVNSIKGKENPFARLQKGRLIQARLTPTGEVISLRVFRPIDSLSRDVAYFQVSKESGKFKHANLKSEIDAFPIASSAVIKTSLESAAVSANIPANVLTQVKERLSTSMDVNKGVAAGDSFSVIYERRQIDGADLGSGKLLAIEYFSKGKTIDSYWYEGEGVEGYFDSEGNNTDITFLRMPCEARVTSTFNRVRKHPVTGRLRPHWGVDLGAPRGTPIYAAGDGVISSKKYQRRGYGYWLEITHAGGYKSLYAHLSKYASGMAEGVRVKKGQLIGYVGTSGMVTGPHLHYELKKEGQQINPLIADLRTGENLKEDALEDFKLAISPMRRQIAMLSRLQLAQNSASTGSD</sequence>
<dbReference type="InterPro" id="IPR011055">
    <property type="entry name" value="Dup_hybrid_motif"/>
</dbReference>
<evidence type="ECO:0000256" key="5">
    <source>
        <dbReference type="ARBA" id="ARBA00022801"/>
    </source>
</evidence>
<evidence type="ECO:0000313" key="11">
    <source>
        <dbReference type="Proteomes" id="UP000462362"/>
    </source>
</evidence>
<dbReference type="Pfam" id="PF01551">
    <property type="entry name" value="Peptidase_M23"/>
    <property type="match status" value="1"/>
</dbReference>
<evidence type="ECO:0000259" key="9">
    <source>
        <dbReference type="Pfam" id="PF19425"/>
    </source>
</evidence>
<comment type="subcellular location">
    <subcellularLocation>
        <location evidence="2">Cell envelope</location>
    </subcellularLocation>
</comment>
<keyword evidence="7" id="KW-0482">Metalloprotease</keyword>